<proteinExistence type="predicted"/>
<keyword evidence="1" id="KW-1133">Transmembrane helix</keyword>
<dbReference type="RefSeq" id="WP_161900910.1">
    <property type="nucleotide sequence ID" value="NZ_MAEL01000004.1"/>
</dbReference>
<feature type="transmembrane region" description="Helical" evidence="1">
    <location>
        <begin position="100"/>
        <end position="121"/>
    </location>
</feature>
<dbReference type="InterPro" id="IPR047928">
    <property type="entry name" value="Perm_prefix_1"/>
</dbReference>
<protein>
    <submittedName>
        <fullName evidence="2">Beta-carotene 15,15'-monooxygenase</fullName>
    </submittedName>
</protein>
<keyword evidence="1" id="KW-0472">Membrane</keyword>
<reference evidence="2 3" key="1">
    <citation type="submission" date="2016-06" db="EMBL/GenBank/DDBJ databases">
        <title>Four novel species of enterococci isolated from chicken manure.</title>
        <authorList>
            <person name="Van Tyne D."/>
        </authorList>
    </citation>
    <scope>NUCLEOTIDE SEQUENCE [LARGE SCALE GENOMIC DNA]</scope>
    <source>
        <strain evidence="2 3">CU12B</strain>
    </source>
</reference>
<evidence type="ECO:0000256" key="1">
    <source>
        <dbReference type="SAM" id="Phobius"/>
    </source>
</evidence>
<evidence type="ECO:0000313" key="3">
    <source>
        <dbReference type="Proteomes" id="UP000782705"/>
    </source>
</evidence>
<organism evidence="2 3">
    <name type="scientific">Candidatus Enterococcus willemsii</name>
    <dbReference type="NCBI Taxonomy" id="1857215"/>
    <lineage>
        <taxon>Bacteria</taxon>
        <taxon>Bacillati</taxon>
        <taxon>Bacillota</taxon>
        <taxon>Bacilli</taxon>
        <taxon>Lactobacillales</taxon>
        <taxon>Enterococcaceae</taxon>
        <taxon>Enterococcus</taxon>
    </lineage>
</organism>
<gene>
    <name evidence="2" type="ORF">BAU17_03330</name>
</gene>
<feature type="transmembrane region" description="Helical" evidence="1">
    <location>
        <begin position="127"/>
        <end position="154"/>
    </location>
</feature>
<feature type="transmembrane region" description="Helical" evidence="1">
    <location>
        <begin position="211"/>
        <end position="232"/>
    </location>
</feature>
<keyword evidence="1" id="KW-0812">Transmembrane</keyword>
<feature type="transmembrane region" description="Helical" evidence="1">
    <location>
        <begin position="186"/>
        <end position="205"/>
    </location>
</feature>
<name>A0ABQ6Z2S7_9ENTE</name>
<dbReference type="EMBL" id="MAEL01000004">
    <property type="protein sequence ID" value="KAF1306010.1"/>
    <property type="molecule type" value="Genomic_DNA"/>
</dbReference>
<keyword evidence="3" id="KW-1185">Reference proteome</keyword>
<sequence>MKIIKDYLDSLFLTVPVTAETQRAKEDLLAIMEDHYYELIEEGKSEHEAIGAVISEFGSIDEILAALELEREEIDEEEYLSAEQVTLDDAFDFWAATRKFALELSLGILLMFFSMASIFMVESYGVIYAMGILGFFVFAALGIGFIISGSMKYVREKRKLKDRSLVKEIYREAFFQLEDYDKSFRVGLVLGIGFCILAIPLTIIFSNMFYVGLMAGSLFFSTIGIGVFLIIYSSIIRHGFKKLTNGQYFVSNNHRPTRATRASYGNATPLIITLRKFYWPLVALFYFFWSTVTNAWEYSWIIFVIAGMVDSFIRESLKRSK</sequence>
<accession>A0ABQ6Z2S7</accession>
<dbReference type="Proteomes" id="UP000782705">
    <property type="component" value="Unassembled WGS sequence"/>
</dbReference>
<evidence type="ECO:0000313" key="2">
    <source>
        <dbReference type="EMBL" id="KAF1306010.1"/>
    </source>
</evidence>
<comment type="caution">
    <text evidence="2">The sequence shown here is derived from an EMBL/GenBank/DDBJ whole genome shotgun (WGS) entry which is preliminary data.</text>
</comment>
<dbReference type="NCBIfam" id="NF038403">
    <property type="entry name" value="perm_prefix_1"/>
    <property type="match status" value="1"/>
</dbReference>